<evidence type="ECO:0000259" key="14">
    <source>
        <dbReference type="Pfam" id="PF08920"/>
    </source>
</evidence>
<dbReference type="FunFam" id="1.25.10.10:FF:000810">
    <property type="entry name" value="Splicing factor 3B subunit 1"/>
    <property type="match status" value="1"/>
</dbReference>
<feature type="compositionally biased region" description="Basic and acidic residues" evidence="13">
    <location>
        <begin position="99"/>
        <end position="117"/>
    </location>
</feature>
<evidence type="ECO:0000256" key="4">
    <source>
        <dbReference type="ARBA" id="ARBA00022728"/>
    </source>
</evidence>
<keyword evidence="4" id="KW-0747">Spliceosome</keyword>
<feature type="compositionally biased region" description="Basic and acidic residues" evidence="13">
    <location>
        <begin position="209"/>
        <end position="225"/>
    </location>
</feature>
<evidence type="ECO:0000259" key="15">
    <source>
        <dbReference type="Pfam" id="PF22646"/>
    </source>
</evidence>
<dbReference type="OrthoDB" id="438939at2759"/>
<dbReference type="GO" id="GO:0005681">
    <property type="term" value="C:spliceosomal complex"/>
    <property type="evidence" value="ECO:0007669"/>
    <property type="project" value="UniProtKB-KW"/>
</dbReference>
<comment type="subcellular location">
    <subcellularLocation>
        <location evidence="1">Nucleus speckle</location>
    </subcellularLocation>
</comment>
<dbReference type="Proteomes" id="UP000800096">
    <property type="component" value="Unassembled WGS sequence"/>
</dbReference>
<dbReference type="GO" id="GO:0005686">
    <property type="term" value="C:U2 snRNP"/>
    <property type="evidence" value="ECO:0007669"/>
    <property type="project" value="UniProtKB-ARBA"/>
</dbReference>
<feature type="domain" description="Splicing factor 3B subunit 1" evidence="14">
    <location>
        <begin position="223"/>
        <end position="345"/>
    </location>
</feature>
<dbReference type="InterPro" id="IPR021133">
    <property type="entry name" value="HEAT_type_2"/>
</dbReference>
<comment type="similarity">
    <text evidence="2">Belongs to the SF3B1 family.</text>
</comment>
<dbReference type="PROSITE" id="PS50077">
    <property type="entry name" value="HEAT_REPEAT"/>
    <property type="match status" value="1"/>
</dbReference>
<evidence type="ECO:0000256" key="11">
    <source>
        <dbReference type="ARBA" id="ARBA00083579"/>
    </source>
</evidence>
<evidence type="ECO:0000256" key="7">
    <source>
        <dbReference type="ARBA" id="ARBA00023242"/>
    </source>
</evidence>
<reference evidence="16" key="1">
    <citation type="journal article" date="2020" name="Stud. Mycol.">
        <title>101 Dothideomycetes genomes: a test case for predicting lifestyles and emergence of pathogens.</title>
        <authorList>
            <person name="Haridas S."/>
            <person name="Albert R."/>
            <person name="Binder M."/>
            <person name="Bloem J."/>
            <person name="Labutti K."/>
            <person name="Salamov A."/>
            <person name="Andreopoulos B."/>
            <person name="Baker S."/>
            <person name="Barry K."/>
            <person name="Bills G."/>
            <person name="Bluhm B."/>
            <person name="Cannon C."/>
            <person name="Castanera R."/>
            <person name="Culley D."/>
            <person name="Daum C."/>
            <person name="Ezra D."/>
            <person name="Gonzalez J."/>
            <person name="Henrissat B."/>
            <person name="Kuo A."/>
            <person name="Liang C."/>
            <person name="Lipzen A."/>
            <person name="Lutzoni F."/>
            <person name="Magnuson J."/>
            <person name="Mondo S."/>
            <person name="Nolan M."/>
            <person name="Ohm R."/>
            <person name="Pangilinan J."/>
            <person name="Park H.-J."/>
            <person name="Ramirez L."/>
            <person name="Alfaro M."/>
            <person name="Sun H."/>
            <person name="Tritt A."/>
            <person name="Yoshinaga Y."/>
            <person name="Zwiers L.-H."/>
            <person name="Turgeon B."/>
            <person name="Goodwin S."/>
            <person name="Spatafora J."/>
            <person name="Crous P."/>
            <person name="Grigoriev I."/>
        </authorList>
    </citation>
    <scope>NUCLEOTIDE SEQUENCE</scope>
    <source>
        <strain evidence="16">HMLAC05119</strain>
    </source>
</reference>
<gene>
    <name evidence="16" type="ORF">BDU57DRAFT_522731</name>
</gene>
<keyword evidence="5" id="KW-0677">Repeat</keyword>
<dbReference type="EMBL" id="ML979140">
    <property type="protein sequence ID" value="KAF1912450.1"/>
    <property type="molecule type" value="Genomic_DNA"/>
</dbReference>
<sequence length="1201" mass="134293">MAGPRAGKNSQANGSAGGDTSNNKQSLLEASDKELYSNGVDKYAGYDTSIAVQDQDDDMEGVELNGRRLTAQYTASKEILNEYAHGDTAEADILDSREKQAQIASRETDYQRRRFDRALSPGRADPFAKDGEDGGLSYKEIMKEREFEREEARVRRAIEEKEQAGDNQVLDHKPTLKDGPAPVNGDKTPPMEKKRKRRRWDESVADDAPAVKEEAPEAKEEPETKRRSRWSPAPEEEKAEEKAVEPAAPARSRWDTTAMAPSGGATPAPATNGARPAMPSFAFGTDISNRNAPLSDEQLDLMLPGEADGYKILEAPPGYEPVRRPVGMPALPTGYQGFLIPEADNSLVAMGKQLPTEIPGVGDLQFFKNEDMKYFGKLTDGADENEMSVEELKERKIMRLLLKVKNGTPPMRKTALRQLTDNARQFGAGALFNQILPLLMERSLEDQERHLLVKVIDRVLYKLDDLVRPYVHKILVVIEPLLIDQDYYARVEGREIISNLAKAAGLAHMISTMRPDLDHQDEYVRNTTARAFAVVASALGVPALLPFLRAVCRSKKSWHARHTGVKIVQQIPILMGCAILPHLKGLVECIGENLNDEQPKVRMVTALALAALAEAASPYGIESFDDILNPLWTGARRQRGKALASFLKAVGYVIPLMDEEYSNYYTSHIMEIVIREFQSPDEEMKKVVLKVVSQCSNTAGVTPVYLKDNVLPEFFKHFWVRRMALDKRNYRQVVDTTVDLAQKAGVAEIVGRIVNNMKDENEAYRKMTVETVDKVISTLGAHDVDQRLEEQLIDGVLVAFQDQTIEDPIVIDGFATVVNALGERTKTYLPQIVATVLARLNNKSATVRQQAADLISRITFVMQKCDEDPQLIKLAQALYEYLGEEYPEVLGSILGALRAIVTVVGLHAMQPPIKDLLPRLTPILRNRHEKVQENTIDLVGRIADRGANYVNPREWMRICFELLDMLKAHKKGIRRAANNTFGYIAKAIGPQDVLATLLGNLRVQERQSRVCTAVAIGIVAETCAPFTVLPALMNEYRVPELNVQNGVLKSLSFMFEYIGEMAKDYVYAITPLLEDALIDRDQVHRQTAASVVKHVALGCVGLDCEDAMIHLLNLLWPNLFETSPHVIDRIVEAIEGIRNAVGTPLVLNYIWAGLFHPARKVRQPYWRIYNDAYVQSADSMTPAYPMFEEDNLRRHELDIFI</sequence>
<evidence type="ECO:0000256" key="3">
    <source>
        <dbReference type="ARBA" id="ARBA00022664"/>
    </source>
</evidence>
<protein>
    <recommendedName>
        <fullName evidence="9">Splicing factor 3B subunit 1</fullName>
    </recommendedName>
    <alternativeName>
        <fullName evidence="10">Pre-mRNA-splicing factor SF3b 155 kDa subunit</fullName>
    </alternativeName>
    <alternativeName>
        <fullName evidence="11">Spliceosome-associated protein 155</fullName>
    </alternativeName>
</protein>
<evidence type="ECO:0000256" key="12">
    <source>
        <dbReference type="PROSITE-ProRule" id="PRU00103"/>
    </source>
</evidence>
<dbReference type="SUPFAM" id="SSF48371">
    <property type="entry name" value="ARM repeat"/>
    <property type="match status" value="1"/>
</dbReference>
<evidence type="ECO:0000256" key="6">
    <source>
        <dbReference type="ARBA" id="ARBA00023187"/>
    </source>
</evidence>
<feature type="compositionally biased region" description="Basic and acidic residues" evidence="13">
    <location>
        <begin position="235"/>
        <end position="244"/>
    </location>
</feature>
<dbReference type="Pfam" id="PF08920">
    <property type="entry name" value="SF3b1"/>
    <property type="match status" value="1"/>
</dbReference>
<dbReference type="GO" id="GO:0000785">
    <property type="term" value="C:chromatin"/>
    <property type="evidence" value="ECO:0007669"/>
    <property type="project" value="UniProtKB-ARBA"/>
</dbReference>
<evidence type="ECO:0000256" key="13">
    <source>
        <dbReference type="SAM" id="MobiDB-lite"/>
    </source>
</evidence>
<dbReference type="AlphaFoldDB" id="A0A6A5QC60"/>
<evidence type="ECO:0000313" key="16">
    <source>
        <dbReference type="EMBL" id="KAF1912450.1"/>
    </source>
</evidence>
<keyword evidence="3" id="KW-0507">mRNA processing</keyword>
<dbReference type="GO" id="GO:0000245">
    <property type="term" value="P:spliceosomal complex assembly"/>
    <property type="evidence" value="ECO:0007669"/>
    <property type="project" value="InterPro"/>
</dbReference>
<dbReference type="InterPro" id="IPR011989">
    <property type="entry name" value="ARM-like"/>
</dbReference>
<keyword evidence="6" id="KW-0508">mRNA splicing</keyword>
<evidence type="ECO:0000256" key="9">
    <source>
        <dbReference type="ARBA" id="ARBA00070532"/>
    </source>
</evidence>
<dbReference type="PANTHER" id="PTHR12097">
    <property type="entry name" value="SPLICING FACTOR 3B, SUBUNIT 1-RELATED"/>
    <property type="match status" value="1"/>
</dbReference>
<feature type="repeat" description="HEAT" evidence="12">
    <location>
        <begin position="586"/>
        <end position="624"/>
    </location>
</feature>
<dbReference type="GO" id="GO:0003729">
    <property type="term" value="F:mRNA binding"/>
    <property type="evidence" value="ECO:0007669"/>
    <property type="project" value="InterPro"/>
</dbReference>
<feature type="compositionally biased region" description="Basic and acidic residues" evidence="13">
    <location>
        <begin position="140"/>
        <end position="176"/>
    </location>
</feature>
<evidence type="ECO:0000256" key="1">
    <source>
        <dbReference type="ARBA" id="ARBA00004324"/>
    </source>
</evidence>
<evidence type="ECO:0000256" key="10">
    <source>
        <dbReference type="ARBA" id="ARBA00076941"/>
    </source>
</evidence>
<proteinExistence type="inferred from homology"/>
<dbReference type="InterPro" id="IPR054573">
    <property type="entry name" value="PP2A/SF3B1-like_HEAT"/>
</dbReference>
<keyword evidence="17" id="KW-1185">Reference proteome</keyword>
<organism evidence="16 17">
    <name type="scientific">Ampelomyces quisqualis</name>
    <name type="common">Powdery mildew agent</name>
    <dbReference type="NCBI Taxonomy" id="50730"/>
    <lineage>
        <taxon>Eukaryota</taxon>
        <taxon>Fungi</taxon>
        <taxon>Dikarya</taxon>
        <taxon>Ascomycota</taxon>
        <taxon>Pezizomycotina</taxon>
        <taxon>Dothideomycetes</taxon>
        <taxon>Pleosporomycetidae</taxon>
        <taxon>Pleosporales</taxon>
        <taxon>Pleosporineae</taxon>
        <taxon>Phaeosphaeriaceae</taxon>
        <taxon>Ampelomyces</taxon>
    </lineage>
</organism>
<evidence type="ECO:0000256" key="5">
    <source>
        <dbReference type="ARBA" id="ARBA00022737"/>
    </source>
</evidence>
<name>A0A6A5QC60_AMPQU</name>
<feature type="region of interest" description="Disordered" evidence="13">
    <location>
        <begin position="1"/>
        <end position="33"/>
    </location>
</feature>
<dbReference type="InterPro" id="IPR038737">
    <property type="entry name" value="SF3b_su1-like"/>
</dbReference>
<feature type="domain" description="Phosphatase PP2A regulatory subunit A/Splicing factor 3B subunit 1-like HEAT repeat" evidence="15">
    <location>
        <begin position="986"/>
        <end position="1064"/>
    </location>
</feature>
<feature type="compositionally biased region" description="Polar residues" evidence="13">
    <location>
        <begin position="8"/>
        <end position="28"/>
    </location>
</feature>
<keyword evidence="7" id="KW-0539">Nucleus</keyword>
<dbReference type="InterPro" id="IPR016024">
    <property type="entry name" value="ARM-type_fold"/>
</dbReference>
<evidence type="ECO:0000256" key="2">
    <source>
        <dbReference type="ARBA" id="ARBA00005754"/>
    </source>
</evidence>
<accession>A0A6A5QC60</accession>
<dbReference type="FunFam" id="1.25.10.10:FF:000303">
    <property type="entry name" value="splicing factor 3B subunit 1"/>
    <property type="match status" value="1"/>
</dbReference>
<dbReference type="Gene3D" id="1.25.10.10">
    <property type="entry name" value="Leucine-rich Repeat Variant"/>
    <property type="match status" value="3"/>
</dbReference>
<evidence type="ECO:0000256" key="8">
    <source>
        <dbReference type="ARBA" id="ARBA00038332"/>
    </source>
</evidence>
<dbReference type="FunFam" id="1.25.10.10:FF:000088">
    <property type="entry name" value="Splicing factor 3b, subunit 1"/>
    <property type="match status" value="1"/>
</dbReference>
<dbReference type="InterPro" id="IPR015016">
    <property type="entry name" value="SF3b_su1"/>
</dbReference>
<evidence type="ECO:0000313" key="17">
    <source>
        <dbReference type="Proteomes" id="UP000800096"/>
    </source>
</evidence>
<feature type="compositionally biased region" description="Low complexity" evidence="13">
    <location>
        <begin position="245"/>
        <end position="277"/>
    </location>
</feature>
<dbReference type="Pfam" id="PF22646">
    <property type="entry name" value="PPP2R1A-like_HEAT"/>
    <property type="match status" value="1"/>
</dbReference>
<feature type="region of interest" description="Disordered" evidence="13">
    <location>
        <begin position="99"/>
        <end position="281"/>
    </location>
</feature>
<comment type="similarity">
    <text evidence="8">Belongs to the phosphatase 2A regulatory subunit A family.</text>
</comment>
<dbReference type="GO" id="GO:0016607">
    <property type="term" value="C:nuclear speck"/>
    <property type="evidence" value="ECO:0007669"/>
    <property type="project" value="UniProtKB-SubCell"/>
</dbReference>